<protein>
    <submittedName>
        <fullName evidence="2">Genscan protein 55</fullName>
    </submittedName>
</protein>
<dbReference type="PANTHER" id="PTHR45749:SF35">
    <property type="entry name" value="AC-LIKE TRANSPOSASE-RELATED"/>
    <property type="match status" value="1"/>
</dbReference>
<organism evidence="2">
    <name type="scientific">Beta vulgaris</name>
    <name type="common">Sugar beet</name>
    <dbReference type="NCBI Taxonomy" id="161934"/>
    <lineage>
        <taxon>Eukaryota</taxon>
        <taxon>Viridiplantae</taxon>
        <taxon>Streptophyta</taxon>
        <taxon>Embryophyta</taxon>
        <taxon>Tracheophyta</taxon>
        <taxon>Spermatophyta</taxon>
        <taxon>Magnoliopsida</taxon>
        <taxon>eudicotyledons</taxon>
        <taxon>Gunneridae</taxon>
        <taxon>Pentapetalae</taxon>
        <taxon>Caryophyllales</taxon>
        <taxon>Chenopodiaceae</taxon>
        <taxon>Betoideae</taxon>
        <taxon>Beta</taxon>
    </lineage>
</organism>
<dbReference type="PANTHER" id="PTHR45749">
    <property type="match status" value="1"/>
</dbReference>
<feature type="region of interest" description="Disordered" evidence="1">
    <location>
        <begin position="1"/>
        <end position="61"/>
    </location>
</feature>
<feature type="compositionally biased region" description="Polar residues" evidence="1">
    <location>
        <begin position="51"/>
        <end position="61"/>
    </location>
</feature>
<evidence type="ECO:0000313" key="2">
    <source>
        <dbReference type="EMBL" id="ABD83314.1"/>
    </source>
</evidence>
<dbReference type="AlphaFoldDB" id="Q1ZY18"/>
<dbReference type="EMBL" id="DQ445140">
    <property type="protein sequence ID" value="ABD83314.1"/>
    <property type="molecule type" value="Genomic_DNA"/>
</dbReference>
<accession>Q1ZY18</accession>
<name>Q1ZY18_BETVU</name>
<feature type="compositionally biased region" description="Basic and acidic residues" evidence="1">
    <location>
        <begin position="1"/>
        <end position="12"/>
    </location>
</feature>
<reference evidence="2" key="1">
    <citation type="journal article" date="2006" name="Mol. Genet. Genomics">
        <title>A complete physical map of a wild beet (Beta procumbens) translocation in sugar beet.</title>
        <authorList>
            <person name="Schulte D."/>
            <person name="Cai D."/>
            <person name="Kleine M."/>
            <person name="Fan L."/>
            <person name="Wang S."/>
            <person name="Jung C."/>
        </authorList>
    </citation>
    <scope>NUCLEOTIDE SEQUENCE</scope>
</reference>
<sequence length="241" mass="27732">MGCTDKLEESPTRAEAPPAQGRPCSNILPRGQNQANFGRSPEPQAPPNLTMGKQNKTSSLATDGLSDWKHLSERLKEHENSVDHMTNMNVWTELRVRLKTNQTLDKDLQQEIFKEKERWRQVFVRIIYVVKCLAKNSLAFRGSNDQKIYEESNDTIRIYIIRLVKEAKYFSIILDCTPDVSHQEQMTVIVRCVNMSSNKMKIEKYLLEFWRVDDTSGLGLFNELVDALKSLALNIDDVRGQ</sequence>
<proteinExistence type="predicted"/>
<evidence type="ECO:0000256" key="1">
    <source>
        <dbReference type="SAM" id="MobiDB-lite"/>
    </source>
</evidence>